<keyword evidence="2" id="KW-1185">Reference proteome</keyword>
<reference evidence="1 2" key="1">
    <citation type="journal article" date="2022" name="Nat. Plants">
        <title>Genomes of leafy and leafless Platanthera orchids illuminate the evolution of mycoheterotrophy.</title>
        <authorList>
            <person name="Li M.H."/>
            <person name="Liu K.W."/>
            <person name="Li Z."/>
            <person name="Lu H.C."/>
            <person name="Ye Q.L."/>
            <person name="Zhang D."/>
            <person name="Wang J.Y."/>
            <person name="Li Y.F."/>
            <person name="Zhong Z.M."/>
            <person name="Liu X."/>
            <person name="Yu X."/>
            <person name="Liu D.K."/>
            <person name="Tu X.D."/>
            <person name="Liu B."/>
            <person name="Hao Y."/>
            <person name="Liao X.Y."/>
            <person name="Jiang Y.T."/>
            <person name="Sun W.H."/>
            <person name="Chen J."/>
            <person name="Chen Y.Q."/>
            <person name="Ai Y."/>
            <person name="Zhai J.W."/>
            <person name="Wu S.S."/>
            <person name="Zhou Z."/>
            <person name="Hsiao Y.Y."/>
            <person name="Wu W.L."/>
            <person name="Chen Y.Y."/>
            <person name="Lin Y.F."/>
            <person name="Hsu J.L."/>
            <person name="Li C.Y."/>
            <person name="Wang Z.W."/>
            <person name="Zhao X."/>
            <person name="Zhong W.Y."/>
            <person name="Ma X.K."/>
            <person name="Ma L."/>
            <person name="Huang J."/>
            <person name="Chen G.Z."/>
            <person name="Huang M.Z."/>
            <person name="Huang L."/>
            <person name="Peng D.H."/>
            <person name="Luo Y.B."/>
            <person name="Zou S.Q."/>
            <person name="Chen S.P."/>
            <person name="Lan S."/>
            <person name="Tsai W.C."/>
            <person name="Van de Peer Y."/>
            <person name="Liu Z.J."/>
        </authorList>
    </citation>
    <scope>NUCLEOTIDE SEQUENCE [LARGE SCALE GENOMIC DNA]</scope>
    <source>
        <strain evidence="1">Lor288</strain>
    </source>
</reference>
<gene>
    <name evidence="1" type="ORF">KSP40_PGU006882</name>
</gene>
<evidence type="ECO:0000313" key="2">
    <source>
        <dbReference type="Proteomes" id="UP001412067"/>
    </source>
</evidence>
<evidence type="ECO:0000313" key="1">
    <source>
        <dbReference type="EMBL" id="KAK8937620.1"/>
    </source>
</evidence>
<comment type="caution">
    <text evidence="1">The sequence shown here is derived from an EMBL/GenBank/DDBJ whole genome shotgun (WGS) entry which is preliminary data.</text>
</comment>
<proteinExistence type="predicted"/>
<sequence length="95" mass="10446">MASSGGIGALNAARVADMEAMSVDQLRSLKEQTDLEINLQDSHKKIRTDSTRLDIASTALHDLFLRHQRIYLPPLLFLSMSVSSSSLILLMHVPG</sequence>
<name>A0ABR2LCJ5_9ASPA</name>
<organism evidence="1 2">
    <name type="scientific">Platanthera guangdongensis</name>
    <dbReference type="NCBI Taxonomy" id="2320717"/>
    <lineage>
        <taxon>Eukaryota</taxon>
        <taxon>Viridiplantae</taxon>
        <taxon>Streptophyta</taxon>
        <taxon>Embryophyta</taxon>
        <taxon>Tracheophyta</taxon>
        <taxon>Spermatophyta</taxon>
        <taxon>Magnoliopsida</taxon>
        <taxon>Liliopsida</taxon>
        <taxon>Asparagales</taxon>
        <taxon>Orchidaceae</taxon>
        <taxon>Orchidoideae</taxon>
        <taxon>Orchideae</taxon>
        <taxon>Orchidinae</taxon>
        <taxon>Platanthera</taxon>
    </lineage>
</organism>
<dbReference type="Proteomes" id="UP001412067">
    <property type="component" value="Unassembled WGS sequence"/>
</dbReference>
<dbReference type="EMBL" id="JBBWWR010000021">
    <property type="protein sequence ID" value="KAK8937620.1"/>
    <property type="molecule type" value="Genomic_DNA"/>
</dbReference>
<accession>A0ABR2LCJ5</accession>
<protein>
    <submittedName>
        <fullName evidence="1">Prefoldin subunit 5</fullName>
    </submittedName>
</protein>